<dbReference type="AlphaFoldDB" id="A0A0W0FNY5"/>
<dbReference type="EMBL" id="LATX01001785">
    <property type="protein sequence ID" value="KTB38051.1"/>
    <property type="molecule type" value="Genomic_DNA"/>
</dbReference>
<organism evidence="1 2">
    <name type="scientific">Moniliophthora roreri</name>
    <name type="common">Frosty pod rot fungus</name>
    <name type="synonym">Monilia roreri</name>
    <dbReference type="NCBI Taxonomy" id="221103"/>
    <lineage>
        <taxon>Eukaryota</taxon>
        <taxon>Fungi</taxon>
        <taxon>Dikarya</taxon>
        <taxon>Basidiomycota</taxon>
        <taxon>Agaricomycotina</taxon>
        <taxon>Agaricomycetes</taxon>
        <taxon>Agaricomycetidae</taxon>
        <taxon>Agaricales</taxon>
        <taxon>Marasmiineae</taxon>
        <taxon>Marasmiaceae</taxon>
        <taxon>Moniliophthora</taxon>
    </lineage>
</organism>
<accession>A0A0W0FNY5</accession>
<name>A0A0W0FNY5_MONRR</name>
<proteinExistence type="predicted"/>
<sequence>MCNPLFYTSHGEMLHSAEAEGLIPNTVCIGAPTELLTPRGEIPFIIKMIHKITEQAADKKSPEYM</sequence>
<evidence type="ECO:0000313" key="2">
    <source>
        <dbReference type="Proteomes" id="UP000054988"/>
    </source>
</evidence>
<reference evidence="1 2" key="1">
    <citation type="submission" date="2015-12" db="EMBL/GenBank/DDBJ databases">
        <title>Draft genome sequence of Moniliophthora roreri, the causal agent of frosty pod rot of cacao.</title>
        <authorList>
            <person name="Aime M.C."/>
            <person name="Diaz-Valderrama J.R."/>
            <person name="Kijpornyongpan T."/>
            <person name="Phillips-Mora W."/>
        </authorList>
    </citation>
    <scope>NUCLEOTIDE SEQUENCE [LARGE SCALE GENOMIC DNA]</scope>
    <source>
        <strain evidence="1 2">MCA 2952</strain>
    </source>
</reference>
<dbReference type="Proteomes" id="UP000054988">
    <property type="component" value="Unassembled WGS sequence"/>
</dbReference>
<dbReference type="Gene3D" id="3.40.50.150">
    <property type="entry name" value="Vaccinia Virus protein VP39"/>
    <property type="match status" value="1"/>
</dbReference>
<comment type="caution">
    <text evidence="1">The sequence shown here is derived from an EMBL/GenBank/DDBJ whole genome shotgun (WGS) entry which is preliminary data.</text>
</comment>
<dbReference type="InterPro" id="IPR029063">
    <property type="entry name" value="SAM-dependent_MTases_sf"/>
</dbReference>
<evidence type="ECO:0000313" key="1">
    <source>
        <dbReference type="EMBL" id="KTB38051.1"/>
    </source>
</evidence>
<gene>
    <name evidence="1" type="ORF">WG66_9366</name>
</gene>
<protein>
    <submittedName>
        <fullName evidence="1">Uncharacterized protein</fullName>
    </submittedName>
</protein>